<comment type="caution">
    <text evidence="1">The sequence shown here is derived from an EMBL/GenBank/DDBJ whole genome shotgun (WGS) entry which is preliminary data.</text>
</comment>
<evidence type="ECO:0000313" key="2">
    <source>
        <dbReference type="Proteomes" id="UP001605036"/>
    </source>
</evidence>
<sequence length="69" mass="7628">MPSSRSRNRKETNRIQVEQGLWVSNPPDVASTPSLQASGRSAITIGKPASEAPSAWNREIKAFVEKLRH</sequence>
<evidence type="ECO:0000313" key="1">
    <source>
        <dbReference type="EMBL" id="KAL2633601.1"/>
    </source>
</evidence>
<accession>A0ABD1YS53</accession>
<dbReference type="Proteomes" id="UP001605036">
    <property type="component" value="Unassembled WGS sequence"/>
</dbReference>
<keyword evidence="2" id="KW-1185">Reference proteome</keyword>
<dbReference type="EMBL" id="JBHFFA010000003">
    <property type="protein sequence ID" value="KAL2633601.1"/>
    <property type="molecule type" value="Genomic_DNA"/>
</dbReference>
<dbReference type="AlphaFoldDB" id="A0ABD1YS53"/>
<organism evidence="1 2">
    <name type="scientific">Riccia fluitans</name>
    <dbReference type="NCBI Taxonomy" id="41844"/>
    <lineage>
        <taxon>Eukaryota</taxon>
        <taxon>Viridiplantae</taxon>
        <taxon>Streptophyta</taxon>
        <taxon>Embryophyta</taxon>
        <taxon>Marchantiophyta</taxon>
        <taxon>Marchantiopsida</taxon>
        <taxon>Marchantiidae</taxon>
        <taxon>Marchantiales</taxon>
        <taxon>Ricciaceae</taxon>
        <taxon>Riccia</taxon>
    </lineage>
</organism>
<name>A0ABD1YS53_9MARC</name>
<proteinExistence type="predicted"/>
<reference evidence="1 2" key="1">
    <citation type="submission" date="2024-09" db="EMBL/GenBank/DDBJ databases">
        <title>Chromosome-scale assembly of Riccia fluitans.</title>
        <authorList>
            <person name="Paukszto L."/>
            <person name="Sawicki J."/>
            <person name="Karawczyk K."/>
            <person name="Piernik-Szablinska J."/>
            <person name="Szczecinska M."/>
            <person name="Mazdziarz M."/>
        </authorList>
    </citation>
    <scope>NUCLEOTIDE SEQUENCE [LARGE SCALE GENOMIC DNA]</scope>
    <source>
        <strain evidence="1">Rf_01</strain>
        <tissue evidence="1">Aerial parts of the thallus</tissue>
    </source>
</reference>
<gene>
    <name evidence="1" type="ORF">R1flu_005080</name>
</gene>
<protein>
    <submittedName>
        <fullName evidence="1">Uncharacterized protein</fullName>
    </submittedName>
</protein>